<protein>
    <submittedName>
        <fullName evidence="1">Cyclin-like protein interacting with PHO85</fullName>
    </submittedName>
</protein>
<evidence type="ECO:0000313" key="1">
    <source>
        <dbReference type="EMBL" id="KAJ2000842.1"/>
    </source>
</evidence>
<dbReference type="GO" id="GO:0019901">
    <property type="term" value="F:protein kinase binding"/>
    <property type="evidence" value="ECO:0007669"/>
    <property type="project" value="InterPro"/>
</dbReference>
<comment type="caution">
    <text evidence="1">The sequence shown here is derived from an EMBL/GenBank/DDBJ whole genome shotgun (WGS) entry which is preliminary data.</text>
</comment>
<dbReference type="AlphaFoldDB" id="A0A9W8BCR9"/>
<feature type="non-terminal residue" evidence="1">
    <location>
        <position position="191"/>
    </location>
</feature>
<organism evidence="1 2">
    <name type="scientific">Coemansia thaxteri</name>
    <dbReference type="NCBI Taxonomy" id="2663907"/>
    <lineage>
        <taxon>Eukaryota</taxon>
        <taxon>Fungi</taxon>
        <taxon>Fungi incertae sedis</taxon>
        <taxon>Zoopagomycota</taxon>
        <taxon>Kickxellomycotina</taxon>
        <taxon>Kickxellomycetes</taxon>
        <taxon>Kickxellales</taxon>
        <taxon>Kickxellaceae</taxon>
        <taxon>Coemansia</taxon>
    </lineage>
</organism>
<dbReference type="Pfam" id="PF08613">
    <property type="entry name" value="Cyclin"/>
    <property type="match status" value="1"/>
</dbReference>
<dbReference type="SUPFAM" id="SSF47954">
    <property type="entry name" value="Cyclin-like"/>
    <property type="match status" value="1"/>
</dbReference>
<sequence>MAFDLASTPVLDTVRLVAAYLDDVTGCSRALDLQACEPGVHERETSLTLFHARSVPTIDLETYLSRIVKYCPCQSEVFLGLIVYMQHIIDRCARRRLPFTVDAFSIHRLVITAVTIASKWFSDVFFTNSRYAKVGGLSVAELNNLELQFLSLVDFDLGIQPEVLQAIGSDLFAGKLPRLANAQIPHLHVAP</sequence>
<dbReference type="PANTHER" id="PTHR15615">
    <property type="match status" value="1"/>
</dbReference>
<dbReference type="Gene3D" id="1.10.472.10">
    <property type="entry name" value="Cyclin-like"/>
    <property type="match status" value="1"/>
</dbReference>
<dbReference type="CDD" id="cd20558">
    <property type="entry name" value="CYCLIN_ScPCL7-like"/>
    <property type="match status" value="1"/>
</dbReference>
<dbReference type="Proteomes" id="UP001150907">
    <property type="component" value="Unassembled WGS sequence"/>
</dbReference>
<evidence type="ECO:0000313" key="2">
    <source>
        <dbReference type="Proteomes" id="UP001150907"/>
    </source>
</evidence>
<dbReference type="OrthoDB" id="1060854at2759"/>
<name>A0A9W8BCR9_9FUNG</name>
<proteinExistence type="predicted"/>
<dbReference type="GO" id="GO:0000307">
    <property type="term" value="C:cyclin-dependent protein kinase holoenzyme complex"/>
    <property type="evidence" value="ECO:0007669"/>
    <property type="project" value="TreeGrafter"/>
</dbReference>
<accession>A0A9W8BCR9</accession>
<reference evidence="1" key="1">
    <citation type="submission" date="2022-07" db="EMBL/GenBank/DDBJ databases">
        <title>Phylogenomic reconstructions and comparative analyses of Kickxellomycotina fungi.</title>
        <authorList>
            <person name="Reynolds N.K."/>
            <person name="Stajich J.E."/>
            <person name="Barry K."/>
            <person name="Grigoriev I.V."/>
            <person name="Crous P."/>
            <person name="Smith M.E."/>
        </authorList>
    </citation>
    <scope>NUCLEOTIDE SEQUENCE</scope>
    <source>
        <strain evidence="1">IMI 214461</strain>
    </source>
</reference>
<dbReference type="PANTHER" id="PTHR15615:SF94">
    <property type="entry name" value="PHO85 CYCLIN-6-RELATED"/>
    <property type="match status" value="1"/>
</dbReference>
<gene>
    <name evidence="1" type="primary">PCL7_1</name>
    <name evidence="1" type="ORF">H4R26_004427</name>
</gene>
<keyword evidence="2" id="KW-1185">Reference proteome</keyword>
<dbReference type="GO" id="GO:0005634">
    <property type="term" value="C:nucleus"/>
    <property type="evidence" value="ECO:0007669"/>
    <property type="project" value="TreeGrafter"/>
</dbReference>
<dbReference type="InterPro" id="IPR036915">
    <property type="entry name" value="Cyclin-like_sf"/>
</dbReference>
<dbReference type="GO" id="GO:0016538">
    <property type="term" value="F:cyclin-dependent protein serine/threonine kinase regulator activity"/>
    <property type="evidence" value="ECO:0007669"/>
    <property type="project" value="TreeGrafter"/>
</dbReference>
<dbReference type="EMBL" id="JANBQF010000479">
    <property type="protein sequence ID" value="KAJ2000842.1"/>
    <property type="molecule type" value="Genomic_DNA"/>
</dbReference>
<dbReference type="InterPro" id="IPR013922">
    <property type="entry name" value="Cyclin_PHO80-like"/>
</dbReference>